<dbReference type="CDD" id="cd02440">
    <property type="entry name" value="AdoMet_MTases"/>
    <property type="match status" value="1"/>
</dbReference>
<proteinExistence type="predicted"/>
<evidence type="ECO:0000259" key="6">
    <source>
        <dbReference type="PROSITE" id="PS50123"/>
    </source>
</evidence>
<dbReference type="Pfam" id="PF01739">
    <property type="entry name" value="CheR"/>
    <property type="match status" value="1"/>
</dbReference>
<sequence length="429" mass="46145">MNPASPQAIDAAIRALSAEIGLDPSAIGPGSIRQAVADRMAEAGIGDGSEYAELVGRSPDEREALVELVVVPESWFFRDRLPFVFLSEAVAGPFRSRTGVEPLRILSLPCAGGEEPYSIAITLCDAGVPADRFQIDAVDVSARQLERARRGVYRPVSFRGGDHSFLRRHFEPDGDGFAIVPPLRESIRWERGNILDPAIADRPPYDVVFCRNLLIYLTPEAKRAAMGAIGRLVAPGGWLVVGHAEPLLVDPSRFEPAGRPGAFAFRRRLEGALVSAIRPIPAAGRRLDSKPIGGNPPRSPASPGDSAPGLGPSSSPVRPVPEGIEPESESEITTLANRREWGPALERAGRLVRQRPNDAAAHVLLGSIAQAIGRLDEAEASFRRAGFLDPRCVEALLALAALAELRGDRTAAENYRRRAARFRAGEEIA</sequence>
<organism evidence="7 8">
    <name type="scientific">Tautonia sociabilis</name>
    <dbReference type="NCBI Taxonomy" id="2080755"/>
    <lineage>
        <taxon>Bacteria</taxon>
        <taxon>Pseudomonadati</taxon>
        <taxon>Planctomycetota</taxon>
        <taxon>Planctomycetia</taxon>
        <taxon>Isosphaerales</taxon>
        <taxon>Isosphaeraceae</taxon>
        <taxon>Tautonia</taxon>
    </lineage>
</organism>
<dbReference type="Gene3D" id="1.25.40.10">
    <property type="entry name" value="Tetratricopeptide repeat domain"/>
    <property type="match status" value="1"/>
</dbReference>
<evidence type="ECO:0000256" key="5">
    <source>
        <dbReference type="SAM" id="MobiDB-lite"/>
    </source>
</evidence>
<dbReference type="SMART" id="SM00138">
    <property type="entry name" value="MeTrc"/>
    <property type="match status" value="1"/>
</dbReference>
<dbReference type="Gene3D" id="3.40.50.150">
    <property type="entry name" value="Vaccinia Virus protein VP39"/>
    <property type="match status" value="1"/>
</dbReference>
<reference evidence="7 8" key="2">
    <citation type="submission" date="2019-01" db="EMBL/GenBank/DDBJ databases">
        <title>Tautonia sociabilis, a novel thermotolerant planctomycete of Isosphaeraceae family, isolated from a 4000 m deep subterranean habitat.</title>
        <authorList>
            <person name="Kovaleva O.L."/>
            <person name="Elcheninov A.G."/>
            <person name="Van Heerden E."/>
            <person name="Toshchakov S.V."/>
            <person name="Novikov A."/>
            <person name="Bonch-Osmolovskaya E.A."/>
            <person name="Kublanov I.V."/>
        </authorList>
    </citation>
    <scope>NUCLEOTIDE SEQUENCE [LARGE SCALE GENOMIC DNA]</scope>
    <source>
        <strain evidence="7 8">GM2012</strain>
    </source>
</reference>
<dbReference type="SUPFAM" id="SSF53335">
    <property type="entry name" value="S-adenosyl-L-methionine-dependent methyltransferases"/>
    <property type="match status" value="1"/>
</dbReference>
<evidence type="ECO:0000256" key="1">
    <source>
        <dbReference type="ARBA" id="ARBA00022603"/>
    </source>
</evidence>
<dbReference type="InterPro" id="IPR000780">
    <property type="entry name" value="CheR_MeTrfase"/>
</dbReference>
<evidence type="ECO:0000256" key="2">
    <source>
        <dbReference type="ARBA" id="ARBA00022679"/>
    </source>
</evidence>
<keyword evidence="4" id="KW-0802">TPR repeat</keyword>
<dbReference type="Proteomes" id="UP000280296">
    <property type="component" value="Unassembled WGS sequence"/>
</dbReference>
<keyword evidence="2" id="KW-0808">Transferase</keyword>
<comment type="caution">
    <text evidence="7">The sequence shown here is derived from an EMBL/GenBank/DDBJ whole genome shotgun (WGS) entry which is preliminary data.</text>
</comment>
<dbReference type="InterPro" id="IPR050903">
    <property type="entry name" value="Bact_Chemotaxis_MeTrfase"/>
</dbReference>
<dbReference type="PANTHER" id="PTHR24422">
    <property type="entry name" value="CHEMOTAXIS PROTEIN METHYLTRANSFERASE"/>
    <property type="match status" value="1"/>
</dbReference>
<dbReference type="EMBL" id="RYZH01000020">
    <property type="protein sequence ID" value="RUL87502.1"/>
    <property type="molecule type" value="Genomic_DNA"/>
</dbReference>
<evidence type="ECO:0000256" key="3">
    <source>
        <dbReference type="ARBA" id="ARBA00022691"/>
    </source>
</evidence>
<dbReference type="AlphaFoldDB" id="A0A432MJE0"/>
<keyword evidence="3" id="KW-0949">S-adenosyl-L-methionine</keyword>
<dbReference type="InterPro" id="IPR022642">
    <property type="entry name" value="CheR_C"/>
</dbReference>
<dbReference type="GO" id="GO:0032259">
    <property type="term" value="P:methylation"/>
    <property type="evidence" value="ECO:0007669"/>
    <property type="project" value="UniProtKB-KW"/>
</dbReference>
<evidence type="ECO:0000256" key="4">
    <source>
        <dbReference type="PROSITE-ProRule" id="PRU00339"/>
    </source>
</evidence>
<dbReference type="RefSeq" id="WP_126725560.1">
    <property type="nucleotide sequence ID" value="NZ_RYZH01000020.1"/>
</dbReference>
<accession>A0A432MJE0</accession>
<protein>
    <submittedName>
        <fullName evidence="7">Chemotaxis protein</fullName>
    </submittedName>
</protein>
<evidence type="ECO:0000313" key="8">
    <source>
        <dbReference type="Proteomes" id="UP000280296"/>
    </source>
</evidence>
<dbReference type="PRINTS" id="PR00996">
    <property type="entry name" value="CHERMTFRASE"/>
</dbReference>
<dbReference type="InterPro" id="IPR029063">
    <property type="entry name" value="SAM-dependent_MTases_sf"/>
</dbReference>
<feature type="repeat" description="TPR" evidence="4">
    <location>
        <begin position="359"/>
        <end position="392"/>
    </location>
</feature>
<dbReference type="GO" id="GO:0008757">
    <property type="term" value="F:S-adenosylmethionine-dependent methyltransferase activity"/>
    <property type="evidence" value="ECO:0007669"/>
    <property type="project" value="InterPro"/>
</dbReference>
<keyword evidence="1" id="KW-0489">Methyltransferase</keyword>
<dbReference type="InterPro" id="IPR011990">
    <property type="entry name" value="TPR-like_helical_dom_sf"/>
</dbReference>
<reference evidence="7 8" key="1">
    <citation type="submission" date="2018-12" db="EMBL/GenBank/DDBJ databases">
        <authorList>
            <person name="Toschakov S.V."/>
        </authorList>
    </citation>
    <scope>NUCLEOTIDE SEQUENCE [LARGE SCALE GENOMIC DNA]</scope>
    <source>
        <strain evidence="7 8">GM2012</strain>
    </source>
</reference>
<dbReference type="SUPFAM" id="SSF48452">
    <property type="entry name" value="TPR-like"/>
    <property type="match status" value="1"/>
</dbReference>
<gene>
    <name evidence="7" type="ORF">TsocGM_11720</name>
</gene>
<dbReference type="PROSITE" id="PS50005">
    <property type="entry name" value="TPR"/>
    <property type="match status" value="1"/>
</dbReference>
<name>A0A432MJE0_9BACT</name>
<feature type="domain" description="CheR-type methyltransferase" evidence="6">
    <location>
        <begin position="1"/>
        <end position="270"/>
    </location>
</feature>
<dbReference type="PANTHER" id="PTHR24422:SF19">
    <property type="entry name" value="CHEMOTAXIS PROTEIN METHYLTRANSFERASE"/>
    <property type="match status" value="1"/>
</dbReference>
<dbReference type="OrthoDB" id="288469at2"/>
<feature type="region of interest" description="Disordered" evidence="5">
    <location>
        <begin position="284"/>
        <end position="335"/>
    </location>
</feature>
<evidence type="ECO:0000313" key="7">
    <source>
        <dbReference type="EMBL" id="RUL87502.1"/>
    </source>
</evidence>
<keyword evidence="8" id="KW-1185">Reference proteome</keyword>
<dbReference type="PROSITE" id="PS50123">
    <property type="entry name" value="CHER"/>
    <property type="match status" value="1"/>
</dbReference>
<dbReference type="InterPro" id="IPR019734">
    <property type="entry name" value="TPR_rpt"/>
</dbReference>